<dbReference type="OrthoDB" id="10530241at2759"/>
<feature type="compositionally biased region" description="Basic residues" evidence="1">
    <location>
        <begin position="35"/>
        <end position="44"/>
    </location>
</feature>
<evidence type="ECO:0000313" key="2">
    <source>
        <dbReference type="EMBL" id="CAH1993144.1"/>
    </source>
</evidence>
<evidence type="ECO:0000313" key="3">
    <source>
        <dbReference type="Proteomes" id="UP001152888"/>
    </source>
</evidence>
<sequence>MLFGDDFAETCKSAKNLESLAKELKSTTATSSKNLKGHASRNRWRPTDNKKRPRNHASYGRTLPWVQQFYLANLLQEKHIGDFNRNYCWIL</sequence>
<protein>
    <submittedName>
        <fullName evidence="2">Uncharacterized protein</fullName>
    </submittedName>
</protein>
<feature type="region of interest" description="Disordered" evidence="1">
    <location>
        <begin position="25"/>
        <end position="58"/>
    </location>
</feature>
<proteinExistence type="predicted"/>
<dbReference type="Proteomes" id="UP001152888">
    <property type="component" value="Unassembled WGS sequence"/>
</dbReference>
<gene>
    <name evidence="2" type="ORF">ACAOBT_LOCUS21329</name>
</gene>
<organism evidence="2 3">
    <name type="scientific">Acanthoscelides obtectus</name>
    <name type="common">Bean weevil</name>
    <name type="synonym">Bruchus obtectus</name>
    <dbReference type="NCBI Taxonomy" id="200917"/>
    <lineage>
        <taxon>Eukaryota</taxon>
        <taxon>Metazoa</taxon>
        <taxon>Ecdysozoa</taxon>
        <taxon>Arthropoda</taxon>
        <taxon>Hexapoda</taxon>
        <taxon>Insecta</taxon>
        <taxon>Pterygota</taxon>
        <taxon>Neoptera</taxon>
        <taxon>Endopterygota</taxon>
        <taxon>Coleoptera</taxon>
        <taxon>Polyphaga</taxon>
        <taxon>Cucujiformia</taxon>
        <taxon>Chrysomeloidea</taxon>
        <taxon>Chrysomelidae</taxon>
        <taxon>Bruchinae</taxon>
        <taxon>Bruchini</taxon>
        <taxon>Acanthoscelides</taxon>
    </lineage>
</organism>
<accession>A0A9P0LES6</accession>
<comment type="caution">
    <text evidence="2">The sequence shown here is derived from an EMBL/GenBank/DDBJ whole genome shotgun (WGS) entry which is preliminary data.</text>
</comment>
<name>A0A9P0LES6_ACAOB</name>
<keyword evidence="3" id="KW-1185">Reference proteome</keyword>
<reference evidence="2" key="1">
    <citation type="submission" date="2022-03" db="EMBL/GenBank/DDBJ databases">
        <authorList>
            <person name="Sayadi A."/>
        </authorList>
    </citation>
    <scope>NUCLEOTIDE SEQUENCE</scope>
</reference>
<dbReference type="AlphaFoldDB" id="A0A9P0LES6"/>
<dbReference type="EMBL" id="CAKOFQ010007165">
    <property type="protein sequence ID" value="CAH1993144.1"/>
    <property type="molecule type" value="Genomic_DNA"/>
</dbReference>
<evidence type="ECO:0000256" key="1">
    <source>
        <dbReference type="SAM" id="MobiDB-lite"/>
    </source>
</evidence>